<name>A0A0K8ME67_9PROT</name>
<dbReference type="PANTHER" id="PTHR37816">
    <property type="entry name" value="YALI0E33011P"/>
    <property type="match status" value="1"/>
</dbReference>
<protein>
    <submittedName>
        <fullName evidence="1">Topology modulation protein</fullName>
    </submittedName>
</protein>
<keyword evidence="2" id="KW-1185">Reference proteome</keyword>
<organism evidence="1 2">
    <name type="scientific">Caedimonas varicaedens</name>
    <dbReference type="NCBI Taxonomy" id="1629334"/>
    <lineage>
        <taxon>Bacteria</taxon>
        <taxon>Pseudomonadati</taxon>
        <taxon>Pseudomonadota</taxon>
        <taxon>Alphaproteobacteria</taxon>
        <taxon>Holosporales</taxon>
        <taxon>Caedimonadaceae</taxon>
        <taxon>Caedimonas</taxon>
    </lineage>
</organism>
<proteinExistence type="predicted"/>
<gene>
    <name evidence="1" type="ORF">Cva_01441</name>
</gene>
<dbReference type="InterPro" id="IPR052922">
    <property type="entry name" value="Cytidylate_Kinase-2"/>
</dbReference>
<reference evidence="1 2" key="1">
    <citation type="submission" date="2015-03" db="EMBL/GenBank/DDBJ databases">
        <title>Caedibacter varicaedens, whole genome shotgun sequence.</title>
        <authorList>
            <person name="Suzuki H."/>
            <person name="Dapper A.L."/>
            <person name="Gibson A.K."/>
            <person name="Jackson C."/>
            <person name="Lee H."/>
            <person name="Pejaver V.R."/>
            <person name="Doak T."/>
            <person name="Lynch M."/>
        </authorList>
    </citation>
    <scope>NUCLEOTIDE SEQUENCE [LARGE SCALE GENOMIC DNA]</scope>
</reference>
<evidence type="ECO:0000313" key="2">
    <source>
        <dbReference type="Proteomes" id="UP000036771"/>
    </source>
</evidence>
<dbReference type="STRING" id="1629334.Cva_01441"/>
<dbReference type="EMBL" id="BBVC01000091">
    <property type="protein sequence ID" value="GAO98772.1"/>
    <property type="molecule type" value="Genomic_DNA"/>
</dbReference>
<evidence type="ECO:0000313" key="1">
    <source>
        <dbReference type="EMBL" id="GAO98772.1"/>
    </source>
</evidence>
<dbReference type="Proteomes" id="UP000036771">
    <property type="component" value="Unassembled WGS sequence"/>
</dbReference>
<accession>A0A0K8ME67</accession>
<comment type="caution">
    <text evidence="1">The sequence shown here is derived from an EMBL/GenBank/DDBJ whole genome shotgun (WGS) entry which is preliminary data.</text>
</comment>
<sequence>MDQERWIIDGNAMRSLDMRYCRADVAIFFCYPKITCLFRAVQRLFHKNPDIHDRAEGCREAVRWDFVKYLWTFEKRFTPLIEQLQMQYPKTLFFKITHNQEKNNLEKILKENLSFIDALVNKTRESRIKDERR</sequence>
<dbReference type="PANTHER" id="PTHR37816:SF2">
    <property type="entry name" value="DNA TOPOLOGY MODULATION PROTEIN FLAR-RELATED PROTEIN"/>
    <property type="match status" value="1"/>
</dbReference>
<dbReference type="AlphaFoldDB" id="A0A0K8ME67"/>